<dbReference type="SMART" id="SM00184">
    <property type="entry name" value="RING"/>
    <property type="match status" value="1"/>
</dbReference>
<dbReference type="GeneID" id="106608413"/>
<feature type="compositionally biased region" description="Gly residues" evidence="10">
    <location>
        <begin position="562"/>
        <end position="595"/>
    </location>
</feature>
<keyword evidence="6" id="KW-0862">Zinc</keyword>
<evidence type="ECO:0000256" key="2">
    <source>
        <dbReference type="ARBA" id="ARBA00012483"/>
    </source>
</evidence>
<feature type="compositionally biased region" description="Basic residues" evidence="10">
    <location>
        <begin position="635"/>
        <end position="645"/>
    </location>
</feature>
<feature type="compositionally biased region" description="Basic residues" evidence="10">
    <location>
        <begin position="1"/>
        <end position="12"/>
    </location>
</feature>
<feature type="region of interest" description="Disordered" evidence="10">
    <location>
        <begin position="1"/>
        <end position="41"/>
    </location>
</feature>
<keyword evidence="4" id="KW-0479">Metal-binding</keyword>
<feature type="compositionally biased region" description="Polar residues" evidence="10">
    <location>
        <begin position="463"/>
        <end position="472"/>
    </location>
</feature>
<dbReference type="InterPro" id="IPR013083">
    <property type="entry name" value="Znf_RING/FYVE/PHD"/>
</dbReference>
<dbReference type="InterPro" id="IPR018957">
    <property type="entry name" value="Znf_C3HC4_RING-type"/>
</dbReference>
<dbReference type="Proteomes" id="UP001652741">
    <property type="component" value="Chromosome ssa07"/>
</dbReference>
<feature type="compositionally biased region" description="Low complexity" evidence="10">
    <location>
        <begin position="1174"/>
        <end position="1194"/>
    </location>
</feature>
<feature type="compositionally biased region" description="Basic and acidic residues" evidence="10">
    <location>
        <begin position="710"/>
        <end position="721"/>
    </location>
</feature>
<dbReference type="Gene3D" id="3.30.40.10">
    <property type="entry name" value="Zinc/RING finger domain, C3HC4 (zinc finger)"/>
    <property type="match status" value="1"/>
</dbReference>
<keyword evidence="12" id="KW-1185">Reference proteome</keyword>
<feature type="compositionally biased region" description="Basic and acidic residues" evidence="10">
    <location>
        <begin position="782"/>
        <end position="798"/>
    </location>
</feature>
<dbReference type="PROSITE" id="PS50089">
    <property type="entry name" value="ZF_RING_2"/>
    <property type="match status" value="1"/>
</dbReference>
<feature type="compositionally biased region" description="Low complexity" evidence="10">
    <location>
        <begin position="741"/>
        <end position="753"/>
    </location>
</feature>
<proteinExistence type="predicted"/>
<dbReference type="PROSITE" id="PS00518">
    <property type="entry name" value="ZF_RING_1"/>
    <property type="match status" value="1"/>
</dbReference>
<dbReference type="PANTHER" id="PTHR46077">
    <property type="entry name" value="E3 UBIQUITIN-PROTEIN LIGASE TOPORS"/>
    <property type="match status" value="1"/>
</dbReference>
<dbReference type="EC" id="2.3.2.27" evidence="2"/>
<keyword evidence="7" id="KW-0805">Transcription regulation</keyword>
<evidence type="ECO:0000256" key="8">
    <source>
        <dbReference type="ARBA" id="ARBA00023163"/>
    </source>
</evidence>
<evidence type="ECO:0000259" key="11">
    <source>
        <dbReference type="PROSITE" id="PS50089"/>
    </source>
</evidence>
<dbReference type="Pfam" id="PF00097">
    <property type="entry name" value="zf-C3HC4"/>
    <property type="match status" value="1"/>
</dbReference>
<dbReference type="PANTHER" id="PTHR46077:SF1">
    <property type="entry name" value="TOP1 BINDING ARGININE_SERINE RICH PROTEIN, E3 UBIQUITIN LIGASE"/>
    <property type="match status" value="1"/>
</dbReference>
<feature type="compositionally biased region" description="Low complexity" evidence="10">
    <location>
        <begin position="769"/>
        <end position="781"/>
    </location>
</feature>
<dbReference type="CDD" id="cd16574">
    <property type="entry name" value="RING-HC_Topors"/>
    <property type="match status" value="1"/>
</dbReference>
<keyword evidence="3" id="KW-0808">Transferase</keyword>
<evidence type="ECO:0000256" key="9">
    <source>
        <dbReference type="PROSITE-ProRule" id="PRU00175"/>
    </source>
</evidence>
<dbReference type="InterPro" id="IPR017907">
    <property type="entry name" value="Znf_RING_CS"/>
</dbReference>
<gene>
    <name evidence="13" type="primary">LOC106608413</name>
</gene>
<dbReference type="InterPro" id="IPR001841">
    <property type="entry name" value="Znf_RING"/>
</dbReference>
<keyword evidence="5 9" id="KW-0863">Zinc-finger</keyword>
<evidence type="ECO:0000313" key="13">
    <source>
        <dbReference type="RefSeq" id="XP_045578527.1"/>
    </source>
</evidence>
<feature type="compositionally biased region" description="Polar residues" evidence="10">
    <location>
        <begin position="727"/>
        <end position="740"/>
    </location>
</feature>
<feature type="compositionally biased region" description="Basic and acidic residues" evidence="10">
    <location>
        <begin position="600"/>
        <end position="629"/>
    </location>
</feature>
<feature type="compositionally biased region" description="Pro residues" evidence="10">
    <location>
        <begin position="174"/>
        <end position="185"/>
    </location>
</feature>
<organism evidence="12 13">
    <name type="scientific">Salmo salar</name>
    <name type="common">Atlantic salmon</name>
    <dbReference type="NCBI Taxonomy" id="8030"/>
    <lineage>
        <taxon>Eukaryota</taxon>
        <taxon>Metazoa</taxon>
        <taxon>Chordata</taxon>
        <taxon>Craniata</taxon>
        <taxon>Vertebrata</taxon>
        <taxon>Euteleostomi</taxon>
        <taxon>Actinopterygii</taxon>
        <taxon>Neopterygii</taxon>
        <taxon>Teleostei</taxon>
        <taxon>Protacanthopterygii</taxon>
        <taxon>Salmoniformes</taxon>
        <taxon>Salmonidae</taxon>
        <taxon>Salmoninae</taxon>
        <taxon>Salmo</taxon>
    </lineage>
</organism>
<feature type="compositionally biased region" description="Basic and acidic residues" evidence="10">
    <location>
        <begin position="688"/>
        <end position="697"/>
    </location>
</feature>
<accession>A0ABM3F5D9</accession>
<reference evidence="13" key="1">
    <citation type="submission" date="2025-08" db="UniProtKB">
        <authorList>
            <consortium name="RefSeq"/>
        </authorList>
    </citation>
    <scope>IDENTIFICATION</scope>
</reference>
<evidence type="ECO:0000256" key="3">
    <source>
        <dbReference type="ARBA" id="ARBA00022679"/>
    </source>
</evidence>
<dbReference type="InterPro" id="IPR058746">
    <property type="entry name" value="Znf_RING-type_Topors"/>
</dbReference>
<evidence type="ECO:0000256" key="6">
    <source>
        <dbReference type="ARBA" id="ARBA00022833"/>
    </source>
</evidence>
<feature type="region of interest" description="Disordered" evidence="10">
    <location>
        <begin position="397"/>
        <end position="865"/>
    </location>
</feature>
<evidence type="ECO:0000313" key="12">
    <source>
        <dbReference type="Proteomes" id="UP001652741"/>
    </source>
</evidence>
<feature type="compositionally biased region" description="Acidic residues" evidence="10">
    <location>
        <begin position="397"/>
        <end position="406"/>
    </location>
</feature>
<feature type="compositionally biased region" description="Basic residues" evidence="10">
    <location>
        <begin position="670"/>
        <end position="687"/>
    </location>
</feature>
<sequence length="1207" mass="132767">MTPTKMKLRVRRRESGGGGGQEQEETSKASSQSVSAEASPDSKCPICLDRFNNMSYLDRCLHRFCFQCIQEWSNNKVECPLCKQPFSSILHSIKAQDNFKEFTLRPPPVPAENGTAMIAAAEAAAAAALVTARVGGSHGERRRTRRRGGGQGRGGRERRQSGRLWRGRGLSSEPPLPPLHPPLLPRPEDGGMRGEMDGEDPGVIFDGLTGASAPPPHDRGVQRLMVRLAVRRRSQREGRSVRPLRPREMLAFRRALYRSGVRVRNARGGCERPRDITAAFYQRNPVALHRLLPWLQRELTVLYGAHGSLVNIVQRIITSRITRHDMEGGGGAIQDELRPFLLARTDHFLHELISFARSPLSMEVYDQLSIYDPPAPSYEDRMTSSSSDTDDSVIAISDEEEEEGGSEGERERRPLSVAGSSALSQSAWDGETPGPSYSTAKPSQSPMPLSISPGGRDCGPAGANQNPAQDTTAAGDGERVEEGGEEEEGEQCMIVGFVKAMAERTPELVQLSSDPSDEEGEKQEKKETVPQTALNPLSLVIPPLSTPVPPIALFTNASTERQGGGGERQGGGGERQGGGGERQGGGGERQGGERGVGVSHLDRGREQVEERLLYCPLGERREGRHRERSWSGSRSRSRHRSRSGRSRSSERSWSARSPVSVRSDDSSQERRRKRRARGREKRRRVKGRGRDSHDRGSCRQRRRETSGGSERSRGRERERIPYEPARSQYSNTGIFFSLENSVLSHSPSLSRSSQQGPESPREHQHSRSSDSLSSSSSLSHLSADRQHSRRSPRSDKPGGKRKYKTRHLEDPSWEPPSSARTRMGRGGEREKGRGGEREKGRGGEREKGRGGERVKKRRRHSRSPSVEIIYEGVTVTAVSPLPIKHNHKRRRKQRHYLTLQHSPMVITIDSDSDNKHTVQTSTLEDDCALDLSDRSLTVPGLPLGDHNLDTGVDISDFAVDILDRSLSVSDRNSDIDHNDVIDRETNVDDDCAVGLSVNVKEGHVLHQVNLSCDPGVATSDSRLLATILQDLEHITLPNLTFFPNLNPDPNHSRNSTTPDHREIARPAREIAPTHWSSEGENARPAREIAPTHWSSEGENARPAREIAPTHWSSEGENARPAREIAPTHWSSEGETNFNSPVSPTANHSPSSESFTDYHPASPISPVTLPVLTGSSVSASPVSASPVSASPVSASRDQEGPNAVYSAD</sequence>
<evidence type="ECO:0000256" key="10">
    <source>
        <dbReference type="SAM" id="MobiDB-lite"/>
    </source>
</evidence>
<feature type="compositionally biased region" description="Basic and acidic residues" evidence="10">
    <location>
        <begin position="759"/>
        <end position="768"/>
    </location>
</feature>
<dbReference type="Pfam" id="PF26084">
    <property type="entry name" value="PWI_Topors"/>
    <property type="match status" value="1"/>
</dbReference>
<evidence type="ECO:0000256" key="7">
    <source>
        <dbReference type="ARBA" id="ARBA00023015"/>
    </source>
</evidence>
<name>A0ABM3F5D9_SALSA</name>
<feature type="compositionally biased region" description="Low complexity" evidence="10">
    <location>
        <begin position="651"/>
        <end position="661"/>
    </location>
</feature>
<keyword evidence="8" id="KW-0804">Transcription</keyword>
<comment type="catalytic activity">
    <reaction evidence="1">
        <text>S-ubiquitinyl-[E2 ubiquitin-conjugating enzyme]-L-cysteine + [acceptor protein]-L-lysine = [E2 ubiquitin-conjugating enzyme]-L-cysteine + N(6)-ubiquitinyl-[acceptor protein]-L-lysine.</text>
        <dbReference type="EC" id="2.3.2.27"/>
    </reaction>
</comment>
<dbReference type="RefSeq" id="XP_045578527.1">
    <property type="nucleotide sequence ID" value="XM_045722571.1"/>
</dbReference>
<feature type="region of interest" description="Disordered" evidence="10">
    <location>
        <begin position="1067"/>
        <end position="1207"/>
    </location>
</feature>
<protein>
    <recommendedName>
        <fullName evidence="2">RING-type E3 ubiquitin transferase</fullName>
        <ecNumber evidence="2">2.3.2.27</ecNumber>
    </recommendedName>
</protein>
<feature type="compositionally biased region" description="Basic and acidic residues" evidence="10">
    <location>
        <begin position="825"/>
        <end position="853"/>
    </location>
</feature>
<evidence type="ECO:0000256" key="1">
    <source>
        <dbReference type="ARBA" id="ARBA00000900"/>
    </source>
</evidence>
<feature type="compositionally biased region" description="Basic and acidic residues" evidence="10">
    <location>
        <begin position="186"/>
        <end position="196"/>
    </location>
</feature>
<feature type="region of interest" description="Disordered" evidence="10">
    <location>
        <begin position="133"/>
        <end position="196"/>
    </location>
</feature>
<feature type="domain" description="RING-type" evidence="11">
    <location>
        <begin position="44"/>
        <end position="83"/>
    </location>
</feature>
<dbReference type="SUPFAM" id="SSF57850">
    <property type="entry name" value="RING/U-box"/>
    <property type="match status" value="1"/>
</dbReference>
<evidence type="ECO:0000256" key="4">
    <source>
        <dbReference type="ARBA" id="ARBA00022723"/>
    </source>
</evidence>
<feature type="compositionally biased region" description="Polar residues" evidence="10">
    <location>
        <begin position="1128"/>
        <end position="1154"/>
    </location>
</feature>
<dbReference type="InterPro" id="IPR058745">
    <property type="entry name" value="PWI_Topors"/>
</dbReference>
<feature type="compositionally biased region" description="Polar residues" evidence="10">
    <location>
        <begin position="435"/>
        <end position="447"/>
    </location>
</feature>
<evidence type="ECO:0000256" key="5">
    <source>
        <dbReference type="ARBA" id="ARBA00022771"/>
    </source>
</evidence>
<feature type="compositionally biased region" description="Polar residues" evidence="10">
    <location>
        <begin position="418"/>
        <end position="427"/>
    </location>
</feature>